<accession>A0A2P2K1S6</accession>
<comment type="subcellular location">
    <subcellularLocation>
        <location evidence="1">Secreted</location>
        <location evidence="1">Cell wall</location>
    </subcellularLocation>
</comment>
<protein>
    <submittedName>
        <fullName evidence="4">Uncharacterized protein</fullName>
    </submittedName>
</protein>
<keyword evidence="2" id="KW-0964">Secreted</keyword>
<keyword evidence="2" id="KW-0134">Cell wall</keyword>
<evidence type="ECO:0000256" key="1">
    <source>
        <dbReference type="ARBA" id="ARBA00004191"/>
    </source>
</evidence>
<feature type="chain" id="PRO_5015111129" evidence="3">
    <location>
        <begin position="25"/>
        <end position="101"/>
    </location>
</feature>
<keyword evidence="3" id="KW-0732">Signal</keyword>
<evidence type="ECO:0000256" key="2">
    <source>
        <dbReference type="ARBA" id="ARBA00022512"/>
    </source>
</evidence>
<organism evidence="4">
    <name type="scientific">Rhizophora mucronata</name>
    <name type="common">Asiatic mangrove</name>
    <dbReference type="NCBI Taxonomy" id="61149"/>
    <lineage>
        <taxon>Eukaryota</taxon>
        <taxon>Viridiplantae</taxon>
        <taxon>Streptophyta</taxon>
        <taxon>Embryophyta</taxon>
        <taxon>Tracheophyta</taxon>
        <taxon>Spermatophyta</taxon>
        <taxon>Magnoliopsida</taxon>
        <taxon>eudicotyledons</taxon>
        <taxon>Gunneridae</taxon>
        <taxon>Pentapetalae</taxon>
        <taxon>rosids</taxon>
        <taxon>fabids</taxon>
        <taxon>Malpighiales</taxon>
        <taxon>Rhizophoraceae</taxon>
        <taxon>Rhizophora</taxon>
    </lineage>
</organism>
<proteinExistence type="predicted"/>
<dbReference type="SUPFAM" id="SSF51126">
    <property type="entry name" value="Pectin lyase-like"/>
    <property type="match status" value="1"/>
</dbReference>
<reference evidence="4" key="1">
    <citation type="submission" date="2018-02" db="EMBL/GenBank/DDBJ databases">
        <title>Rhizophora mucronata_Transcriptome.</title>
        <authorList>
            <person name="Meera S.P."/>
            <person name="Sreeshan A."/>
            <person name="Augustine A."/>
        </authorList>
    </citation>
    <scope>NUCLEOTIDE SEQUENCE</scope>
    <source>
        <tissue evidence="4">Leaf</tissue>
    </source>
</reference>
<dbReference type="InterPro" id="IPR012334">
    <property type="entry name" value="Pectin_lyas_fold"/>
</dbReference>
<sequence length="101" mass="11416">MNGIFLSWMAQLWLQQMPVPGAEAFYNGFNSQSSLEFQSREKAPLRVVARYGGKMNPLKILWFLHMISMSYLQGGSGSVQGVLFSNIQVSEVQLPIIIDQY</sequence>
<name>A0A2P2K1S6_RHIMU</name>
<dbReference type="EMBL" id="GGEC01019167">
    <property type="protein sequence ID" value="MBW99650.1"/>
    <property type="molecule type" value="Transcribed_RNA"/>
</dbReference>
<dbReference type="AlphaFoldDB" id="A0A2P2K1S6"/>
<dbReference type="InterPro" id="IPR011050">
    <property type="entry name" value="Pectin_lyase_fold/virulence"/>
</dbReference>
<dbReference type="Gene3D" id="2.160.20.10">
    <property type="entry name" value="Single-stranded right-handed beta-helix, Pectin lyase-like"/>
    <property type="match status" value="1"/>
</dbReference>
<feature type="signal peptide" evidence="3">
    <location>
        <begin position="1"/>
        <end position="24"/>
    </location>
</feature>
<evidence type="ECO:0000313" key="4">
    <source>
        <dbReference type="EMBL" id="MBW99650.1"/>
    </source>
</evidence>
<evidence type="ECO:0000256" key="3">
    <source>
        <dbReference type="SAM" id="SignalP"/>
    </source>
</evidence>